<dbReference type="GO" id="GO:0000978">
    <property type="term" value="F:RNA polymerase II cis-regulatory region sequence-specific DNA binding"/>
    <property type="evidence" value="ECO:0007669"/>
    <property type="project" value="TreeGrafter"/>
</dbReference>
<sequence length="241" mass="26921">MERLYVCACQIKVFKLKGADRKHKQDREKIMKRSPSEQEKYQPSCECTILTELSPEAVYTPVPESSSPVMAATSGVMNLSVQGNSPPMDMKSEASFSETPKCVENGQHHQTLPEGEEDPCLLYSVPLHTGSTTSHTMAWLVANRFNKFSKMFTNFTGTDILRLSRSDLIEMCGIADGLRLFYALHAKKVAPRLTVVQNMAEESTLSIEVLQDSARERFRLLIRPHNTRTATTATSPGPHQS</sequence>
<reference evidence="4 5" key="1">
    <citation type="submission" date="2019-05" db="EMBL/GenBank/DDBJ databases">
        <title>Another draft genome of Portunus trituberculatus and its Hox gene families provides insights of decapod evolution.</title>
        <authorList>
            <person name="Jeong J.-H."/>
            <person name="Song I."/>
            <person name="Kim S."/>
            <person name="Choi T."/>
            <person name="Kim D."/>
            <person name="Ryu S."/>
            <person name="Kim W."/>
        </authorList>
    </citation>
    <scope>NUCLEOTIDE SEQUENCE [LARGE SCALE GENOMIC DNA]</scope>
    <source>
        <tissue evidence="4">Muscle</tissue>
    </source>
</reference>
<dbReference type="Pfam" id="PF04516">
    <property type="entry name" value="CP2"/>
    <property type="match status" value="1"/>
</dbReference>
<dbReference type="PANTHER" id="PTHR11037">
    <property type="entry name" value="TRANSCRIPTION FACTOR CP2"/>
    <property type="match status" value="1"/>
</dbReference>
<dbReference type="Proteomes" id="UP000324222">
    <property type="component" value="Unassembled WGS sequence"/>
</dbReference>
<dbReference type="InterPro" id="IPR007604">
    <property type="entry name" value="CP2"/>
</dbReference>
<keyword evidence="5" id="KW-1185">Reference proteome</keyword>
<evidence type="ECO:0000313" key="5">
    <source>
        <dbReference type="Proteomes" id="UP000324222"/>
    </source>
</evidence>
<dbReference type="EMBL" id="VSRR010008533">
    <property type="protein sequence ID" value="MPC48878.1"/>
    <property type="molecule type" value="Genomic_DNA"/>
</dbReference>
<comment type="subcellular location">
    <subcellularLocation>
        <location evidence="2">Nucleus</location>
    </subcellularLocation>
</comment>
<comment type="similarity">
    <text evidence="1">Belongs to the grh/CP2 family. CP2 subfamily.</text>
</comment>
<dbReference type="InterPro" id="IPR041418">
    <property type="entry name" value="SAM_3"/>
</dbReference>
<dbReference type="AlphaFoldDB" id="A0A5B7FVE8"/>
<dbReference type="Pfam" id="PF18016">
    <property type="entry name" value="SAM_3"/>
    <property type="match status" value="1"/>
</dbReference>
<evidence type="ECO:0000259" key="3">
    <source>
        <dbReference type="PROSITE" id="PS51968"/>
    </source>
</evidence>
<name>A0A5B7FVE8_PORTR</name>
<comment type="caution">
    <text evidence="4">The sequence shown here is derived from an EMBL/GenBank/DDBJ whole genome shotgun (WGS) entry which is preliminary data.</text>
</comment>
<proteinExistence type="inferred from homology"/>
<evidence type="ECO:0000313" key="4">
    <source>
        <dbReference type="EMBL" id="MPC48878.1"/>
    </source>
</evidence>
<dbReference type="PROSITE" id="PS51968">
    <property type="entry name" value="GRH_CP2_DB"/>
    <property type="match status" value="1"/>
</dbReference>
<dbReference type="SUPFAM" id="SSF47769">
    <property type="entry name" value="SAM/Pointed domain"/>
    <property type="match status" value="1"/>
</dbReference>
<dbReference type="OrthoDB" id="9996779at2759"/>
<dbReference type="GO" id="GO:0001228">
    <property type="term" value="F:DNA-binding transcription activator activity, RNA polymerase II-specific"/>
    <property type="evidence" value="ECO:0007669"/>
    <property type="project" value="TreeGrafter"/>
</dbReference>
<dbReference type="GO" id="GO:0005634">
    <property type="term" value="C:nucleus"/>
    <property type="evidence" value="ECO:0007669"/>
    <property type="project" value="UniProtKB-SubCell"/>
</dbReference>
<evidence type="ECO:0000256" key="2">
    <source>
        <dbReference type="PROSITE-ProRule" id="PRU01313"/>
    </source>
</evidence>
<feature type="domain" description="Grh/CP2 DB" evidence="3">
    <location>
        <begin position="1"/>
        <end position="76"/>
    </location>
</feature>
<dbReference type="InterPro" id="IPR040167">
    <property type="entry name" value="TF_CP2-like"/>
</dbReference>
<gene>
    <name evidence="4" type="primary">TFCP2_0</name>
    <name evidence="4" type="ORF">E2C01_042664</name>
</gene>
<keyword evidence="2" id="KW-0238">DNA-binding</keyword>
<organism evidence="4 5">
    <name type="scientific">Portunus trituberculatus</name>
    <name type="common">Swimming crab</name>
    <name type="synonym">Neptunus trituberculatus</name>
    <dbReference type="NCBI Taxonomy" id="210409"/>
    <lineage>
        <taxon>Eukaryota</taxon>
        <taxon>Metazoa</taxon>
        <taxon>Ecdysozoa</taxon>
        <taxon>Arthropoda</taxon>
        <taxon>Crustacea</taxon>
        <taxon>Multicrustacea</taxon>
        <taxon>Malacostraca</taxon>
        <taxon>Eumalacostraca</taxon>
        <taxon>Eucarida</taxon>
        <taxon>Decapoda</taxon>
        <taxon>Pleocyemata</taxon>
        <taxon>Brachyura</taxon>
        <taxon>Eubrachyura</taxon>
        <taxon>Portunoidea</taxon>
        <taxon>Portunidae</taxon>
        <taxon>Portuninae</taxon>
        <taxon>Portunus</taxon>
    </lineage>
</organism>
<protein>
    <submittedName>
        <fullName evidence="4">Alpha-globin transcription factor CP2</fullName>
    </submittedName>
</protein>
<dbReference type="Gene3D" id="1.10.150.50">
    <property type="entry name" value="Transcription Factor, Ets-1"/>
    <property type="match status" value="1"/>
</dbReference>
<dbReference type="PANTHER" id="PTHR11037:SF21">
    <property type="entry name" value="GEMINI, ISOFORM C"/>
    <property type="match status" value="1"/>
</dbReference>
<dbReference type="InterPro" id="IPR013761">
    <property type="entry name" value="SAM/pointed_sf"/>
</dbReference>
<accession>A0A5B7FVE8</accession>
<keyword evidence="2" id="KW-0539">Nucleus</keyword>
<evidence type="ECO:0000256" key="1">
    <source>
        <dbReference type="ARBA" id="ARBA00010852"/>
    </source>
</evidence>